<gene>
    <name evidence="1" type="ORF">GN958_ATG17304</name>
</gene>
<dbReference type="AlphaFoldDB" id="A0A8S9U2X9"/>
<dbReference type="PANTHER" id="PTHR40866:SF1">
    <property type="entry name" value="BED-TYPE DOMAIN-CONTAINING PROTEIN"/>
    <property type="match status" value="1"/>
</dbReference>
<sequence length="154" mass="17507">MLHQYLKLLELLDLEDDDLTDLSFTPTCNRCPRSLFEELKEGESVAKALQGNDADLLDVRCARVLRGNTSSLGRAEKADLSAFNDISATATPAGNKQEGFFVERIQKRIRLVQQEQRFAYAYGNSLHPITLEQILFLRQDTNYWDVHTADSLRS</sequence>
<organism evidence="1 2">
    <name type="scientific">Phytophthora infestans</name>
    <name type="common">Potato late blight agent</name>
    <name type="synonym">Botrytis infestans</name>
    <dbReference type="NCBI Taxonomy" id="4787"/>
    <lineage>
        <taxon>Eukaryota</taxon>
        <taxon>Sar</taxon>
        <taxon>Stramenopiles</taxon>
        <taxon>Oomycota</taxon>
        <taxon>Peronosporomycetes</taxon>
        <taxon>Peronosporales</taxon>
        <taxon>Peronosporaceae</taxon>
        <taxon>Phytophthora</taxon>
    </lineage>
</organism>
<evidence type="ECO:0000313" key="1">
    <source>
        <dbReference type="EMBL" id="KAF4133499.1"/>
    </source>
</evidence>
<evidence type="ECO:0000313" key="2">
    <source>
        <dbReference type="Proteomes" id="UP000704712"/>
    </source>
</evidence>
<protein>
    <submittedName>
        <fullName evidence="1">Uncharacterized protein</fullName>
    </submittedName>
</protein>
<dbReference type="PANTHER" id="PTHR40866">
    <property type="entry name" value="BED-TYPE DOMAIN-CONTAINING PROTEIN"/>
    <property type="match status" value="1"/>
</dbReference>
<accession>A0A8S9U2X9</accession>
<comment type="caution">
    <text evidence="1">The sequence shown here is derived from an EMBL/GenBank/DDBJ whole genome shotgun (WGS) entry which is preliminary data.</text>
</comment>
<reference evidence="1" key="1">
    <citation type="submission" date="2020-03" db="EMBL/GenBank/DDBJ databases">
        <title>Hybrid Assembly of Korean Phytophthora infestans isolates.</title>
        <authorList>
            <person name="Prokchorchik M."/>
            <person name="Lee Y."/>
            <person name="Seo J."/>
            <person name="Cho J.-H."/>
            <person name="Park Y.-E."/>
            <person name="Jang D.-C."/>
            <person name="Im J.-S."/>
            <person name="Choi J.-G."/>
            <person name="Park H.-J."/>
            <person name="Lee G.-B."/>
            <person name="Lee Y.-G."/>
            <person name="Hong S.-Y."/>
            <person name="Cho K."/>
            <person name="Sohn K.H."/>
        </authorList>
    </citation>
    <scope>NUCLEOTIDE SEQUENCE</scope>
    <source>
        <strain evidence="1">KR_2_A2</strain>
    </source>
</reference>
<dbReference type="EMBL" id="JAACNO010002370">
    <property type="protein sequence ID" value="KAF4133499.1"/>
    <property type="molecule type" value="Genomic_DNA"/>
</dbReference>
<dbReference type="Proteomes" id="UP000704712">
    <property type="component" value="Unassembled WGS sequence"/>
</dbReference>
<name>A0A8S9U2X9_PHYIN</name>
<proteinExistence type="predicted"/>